<name>A0A0L7MGD6_COMTE</name>
<accession>A0A0L7MGD6</accession>
<evidence type="ECO:0008006" key="3">
    <source>
        <dbReference type="Google" id="ProtNLM"/>
    </source>
</evidence>
<dbReference type="EMBL" id="JNVD01000020">
    <property type="protein sequence ID" value="KOC20999.1"/>
    <property type="molecule type" value="Genomic_DNA"/>
</dbReference>
<proteinExistence type="predicted"/>
<evidence type="ECO:0000313" key="1">
    <source>
        <dbReference type="EMBL" id="KOC20999.1"/>
    </source>
</evidence>
<dbReference type="AlphaFoldDB" id="A0A0L7MGD6"/>
<evidence type="ECO:0000313" key="2">
    <source>
        <dbReference type="Proteomes" id="UP000037442"/>
    </source>
</evidence>
<organism evidence="1 2">
    <name type="scientific">Comamonas testosteroni</name>
    <name type="common">Pseudomonas testosteroni</name>
    <dbReference type="NCBI Taxonomy" id="285"/>
    <lineage>
        <taxon>Bacteria</taxon>
        <taxon>Pseudomonadati</taxon>
        <taxon>Pseudomonadota</taxon>
        <taxon>Betaproteobacteria</taxon>
        <taxon>Burkholderiales</taxon>
        <taxon>Comamonadaceae</taxon>
        <taxon>Comamonas</taxon>
    </lineage>
</organism>
<protein>
    <recommendedName>
        <fullName evidence="3">CHAT domain-containing protein</fullName>
    </recommendedName>
</protein>
<reference evidence="2" key="1">
    <citation type="submission" date="2014-06" db="EMBL/GenBank/DDBJ databases">
        <title>Draft genome sequence of C. testosteroni WDL7.</title>
        <authorList>
            <person name="Wu Y."/>
            <person name="Seshan H."/>
            <person name="Arumugam K."/>
        </authorList>
    </citation>
    <scope>NUCLEOTIDE SEQUENCE [LARGE SCALE GENOMIC DNA]</scope>
    <source>
        <strain evidence="2">WDL7</strain>
    </source>
</reference>
<sequence>MPFEMIEQTRRLWKRFHDTFFQAYEADTFDVPHEMLLRLAAAQADAHIPERLYLAFEQFIVSAACLAKLQGNIELSTQGDWLQRGLADGITTGIAQEVETDRLRQFRRCPQIYGWPMYRDVCVPYLTCLYDYSRQLTAFKEVCEALWDESVIIYKTLMAQQPEKIHPAQAGLGTLMLVWAAKESPDIAGELVKQIETAISNSALPKYIRGRYCLCLTSKAGELSSTPPAKWGSLLLSDFADVVPLLDRVQAMATTLRTDEHGRDDAEAILAQMAIVREEDTCGLTAVEATRDAAHKVQYVTPYFVRTMGMAASDLVVKGLQTWYQQGSDIDPLDHASVLISIPFGEFGTMMLCGTEKRTLERDTQQLLERLSRKMMEFLGVYTTVAGADNSSLQVPERLGFVREHMAGLNEALLDAYCPKGIEIPGDPTCQLILPTEGHPIQATQIAAWGKTWPIASSLAKPRPDRKPKSVLIWQGEVYSGPMELDLVEAAFNKVGAEVTKISPETSSPAEFLKEYENGSYDVLWVASHGEFNHYMPHHVELRLAHDRSRVMLEDIWNKAPNLEERRLLVLNVCDGARFAELGLLPRIGLAAGLSCPSQATISHLWPVRLLPSAAFGACLAHQVAQGLPYFEAYCAAIEGLRKSARQVGADLEAVYGPSFQLITSLKACNDDFSGIETWGSAAFYQ</sequence>
<dbReference type="Proteomes" id="UP000037442">
    <property type="component" value="Unassembled WGS sequence"/>
</dbReference>
<comment type="caution">
    <text evidence="1">The sequence shown here is derived from an EMBL/GenBank/DDBJ whole genome shotgun (WGS) entry which is preliminary data.</text>
</comment>
<gene>
    <name evidence="1" type="ORF">GL58_09895</name>
</gene>
<dbReference type="PATRIC" id="fig|285.49.peg.2035"/>